<reference evidence="5 6" key="2">
    <citation type="submission" date="2018-11" db="EMBL/GenBank/DDBJ databases">
        <authorList>
            <consortium name="Pathogen Informatics"/>
        </authorList>
    </citation>
    <scope>NUCLEOTIDE SEQUENCE [LARGE SCALE GENOMIC DNA]</scope>
    <source>
        <strain evidence="5 6">Egypt</strain>
    </source>
</reference>
<evidence type="ECO:0000256" key="3">
    <source>
        <dbReference type="ARBA" id="ARBA00023303"/>
    </source>
</evidence>
<keyword evidence="2" id="KW-0406">Ion transport</keyword>
<dbReference type="PROSITE" id="PS50297">
    <property type="entry name" value="ANK_REP_REGION"/>
    <property type="match status" value="1"/>
</dbReference>
<evidence type="ECO:0000256" key="1">
    <source>
        <dbReference type="ARBA" id="ARBA00022448"/>
    </source>
</evidence>
<evidence type="ECO:0000256" key="4">
    <source>
        <dbReference type="PROSITE-ProRule" id="PRU00023"/>
    </source>
</evidence>
<dbReference type="WBParaSite" id="ECPE_0000504401-mRNA-1">
    <property type="protein sequence ID" value="ECPE_0000504401-mRNA-1"/>
    <property type="gene ID" value="ECPE_0000504401"/>
</dbReference>
<dbReference type="Pfam" id="PF12796">
    <property type="entry name" value="Ank_2"/>
    <property type="match status" value="1"/>
</dbReference>
<keyword evidence="1" id="KW-0813">Transport</keyword>
<keyword evidence="4" id="KW-0040">ANK repeat</keyword>
<dbReference type="GO" id="GO:0070679">
    <property type="term" value="F:inositol 1,4,5 trisphosphate binding"/>
    <property type="evidence" value="ECO:0007669"/>
    <property type="project" value="TreeGrafter"/>
</dbReference>
<dbReference type="GO" id="GO:0034703">
    <property type="term" value="C:cation channel complex"/>
    <property type="evidence" value="ECO:0007669"/>
    <property type="project" value="TreeGrafter"/>
</dbReference>
<dbReference type="EMBL" id="UZAN01041878">
    <property type="protein sequence ID" value="VDP74358.1"/>
    <property type="molecule type" value="Genomic_DNA"/>
</dbReference>
<dbReference type="PANTHER" id="PTHR10117:SF54">
    <property type="entry name" value="TRANSIENT RECEPTOR POTENTIAL-GAMMA PROTEIN"/>
    <property type="match status" value="1"/>
</dbReference>
<feature type="repeat" description="ANK" evidence="4">
    <location>
        <begin position="162"/>
        <end position="194"/>
    </location>
</feature>
<dbReference type="SMART" id="SM00248">
    <property type="entry name" value="ANK"/>
    <property type="match status" value="3"/>
</dbReference>
<name>A0A183ADJ7_9TREM</name>
<evidence type="ECO:0000256" key="2">
    <source>
        <dbReference type="ARBA" id="ARBA00023065"/>
    </source>
</evidence>
<keyword evidence="3" id="KW-0407">Ion channel</keyword>
<dbReference type="InterPro" id="IPR002110">
    <property type="entry name" value="Ankyrin_rpt"/>
</dbReference>
<organism evidence="7">
    <name type="scientific">Echinostoma caproni</name>
    <dbReference type="NCBI Taxonomy" id="27848"/>
    <lineage>
        <taxon>Eukaryota</taxon>
        <taxon>Metazoa</taxon>
        <taxon>Spiralia</taxon>
        <taxon>Lophotrochozoa</taxon>
        <taxon>Platyhelminthes</taxon>
        <taxon>Trematoda</taxon>
        <taxon>Digenea</taxon>
        <taxon>Plagiorchiida</taxon>
        <taxon>Echinostomata</taxon>
        <taxon>Echinostomatoidea</taxon>
        <taxon>Echinostomatidae</taxon>
        <taxon>Echinostoma</taxon>
    </lineage>
</organism>
<keyword evidence="6" id="KW-1185">Reference proteome</keyword>
<protein>
    <submittedName>
        <fullName evidence="7">ANK_REP_REGION domain-containing protein</fullName>
    </submittedName>
</protein>
<dbReference type="PROSITE" id="PS50088">
    <property type="entry name" value="ANK_REPEAT"/>
    <property type="match status" value="1"/>
</dbReference>
<dbReference type="Pfam" id="PF00023">
    <property type="entry name" value="Ank"/>
    <property type="match status" value="1"/>
</dbReference>
<reference evidence="7" key="1">
    <citation type="submission" date="2016-06" db="UniProtKB">
        <authorList>
            <consortium name="WormBaseParasite"/>
        </authorList>
    </citation>
    <scope>IDENTIFICATION</scope>
</reference>
<evidence type="ECO:0000313" key="6">
    <source>
        <dbReference type="Proteomes" id="UP000272942"/>
    </source>
</evidence>
<accession>A0A183ADJ7</accession>
<evidence type="ECO:0000313" key="7">
    <source>
        <dbReference type="WBParaSite" id="ECPE_0000504401-mRNA-1"/>
    </source>
</evidence>
<dbReference type="Gene3D" id="1.25.40.20">
    <property type="entry name" value="Ankyrin repeat-containing domain"/>
    <property type="match status" value="1"/>
</dbReference>
<dbReference type="OrthoDB" id="2373987at2759"/>
<dbReference type="Proteomes" id="UP000272942">
    <property type="component" value="Unassembled WGS sequence"/>
</dbReference>
<sequence>MPFPSPLNIKMQLDQVITGRTKKSTLAGLKLSSDSGLVFRTQLQDKEYVYLNAAEFGEVEVVKELLSDPKLDANCVDYMGRNALLLAIKNEHIDLVDILVGNLNFYAVEDALLHAISQEKNHLVKLIVDHPQYIRLEKQAKFKKHSKQKKTEYYGKRSQFSSDISPLMLAAHTNNHEIIQLLLDRGVKLEMPHDRSCSCIECETIRAEVS</sequence>
<dbReference type="AlphaFoldDB" id="A0A183ADJ7"/>
<dbReference type="PANTHER" id="PTHR10117">
    <property type="entry name" value="TRANSIENT RECEPTOR POTENTIAL CHANNEL"/>
    <property type="match status" value="1"/>
</dbReference>
<dbReference type="GO" id="GO:0005886">
    <property type="term" value="C:plasma membrane"/>
    <property type="evidence" value="ECO:0007669"/>
    <property type="project" value="TreeGrafter"/>
</dbReference>
<proteinExistence type="predicted"/>
<evidence type="ECO:0000313" key="5">
    <source>
        <dbReference type="EMBL" id="VDP74358.1"/>
    </source>
</evidence>
<dbReference type="InterPro" id="IPR036770">
    <property type="entry name" value="Ankyrin_rpt-contain_sf"/>
</dbReference>
<dbReference type="InterPro" id="IPR002153">
    <property type="entry name" value="TRPC_channel"/>
</dbReference>
<gene>
    <name evidence="5" type="ORF">ECPE_LOCUS5032</name>
</gene>
<dbReference type="SUPFAM" id="SSF48403">
    <property type="entry name" value="Ankyrin repeat"/>
    <property type="match status" value="1"/>
</dbReference>
<dbReference type="GO" id="GO:0015279">
    <property type="term" value="F:store-operated calcium channel activity"/>
    <property type="evidence" value="ECO:0007669"/>
    <property type="project" value="TreeGrafter"/>
</dbReference>
<dbReference type="GO" id="GO:0051480">
    <property type="term" value="P:regulation of cytosolic calcium ion concentration"/>
    <property type="evidence" value="ECO:0007669"/>
    <property type="project" value="TreeGrafter"/>
</dbReference>